<feature type="transmembrane region" description="Helical" evidence="12">
    <location>
        <begin position="105"/>
        <end position="125"/>
    </location>
</feature>
<evidence type="ECO:0000256" key="11">
    <source>
        <dbReference type="RuleBase" id="RU004450"/>
    </source>
</evidence>
<dbReference type="PANTHER" id="PTHR11410:SF0">
    <property type="entry name" value="ATP SYNTHASE SUBUNIT A"/>
    <property type="match status" value="1"/>
</dbReference>
<feature type="transmembrane region" description="Helical" evidence="12">
    <location>
        <begin position="176"/>
        <end position="195"/>
    </location>
</feature>
<sequence length="233" mass="26712">MMMTDLFTVFDYGYYLSDLRYSVFVWGASIFGLISVLSCCGYWMADNDLEIFIWMVTNGFKNKMREAGYPSDTGAVSLFSSVFLYMFYIMLVGLFPFVYTIAAHYFFSFSIALTLWLALMFQSIYNSIQGFLAGFVPTADNVAEGFVLSFFEIISYVVRPFTLGLRLFLNIFTGQIILTMLATNAWMIFFCIISPVGILSSFLLCTFFVLELCVVMLQVYIFFLLLMTYATTR</sequence>
<geneLocation type="mitochondrion" evidence="13"/>
<feature type="transmembrane region" description="Helical" evidence="12">
    <location>
        <begin position="78"/>
        <end position="98"/>
    </location>
</feature>
<evidence type="ECO:0000256" key="2">
    <source>
        <dbReference type="ARBA" id="ARBA00006810"/>
    </source>
</evidence>
<dbReference type="InterPro" id="IPR045083">
    <property type="entry name" value="ATP_synth_F0_asu_bact/mt"/>
</dbReference>
<dbReference type="NCBIfam" id="TIGR01131">
    <property type="entry name" value="ATP_synt_6_or_A"/>
    <property type="match status" value="1"/>
</dbReference>
<comment type="similarity">
    <text evidence="2">Belongs to the ATPase A chain family.</text>
</comment>
<evidence type="ECO:0000256" key="1">
    <source>
        <dbReference type="ARBA" id="ARBA00004141"/>
    </source>
</evidence>
<keyword evidence="9 12" id="KW-0472">Membrane</keyword>
<name>J3JR33_SINCO</name>
<proteinExistence type="inferred from homology"/>
<keyword evidence="3" id="KW-0813">Transport</keyword>
<evidence type="ECO:0000256" key="6">
    <source>
        <dbReference type="ARBA" id="ARBA00022781"/>
    </source>
</evidence>
<dbReference type="EMBL" id="JN398366">
    <property type="protein sequence ID" value="AEV94320.1"/>
    <property type="molecule type" value="Genomic_DNA"/>
</dbReference>
<dbReference type="GO" id="GO:0045259">
    <property type="term" value="C:proton-transporting ATP synthase complex"/>
    <property type="evidence" value="ECO:0007669"/>
    <property type="project" value="UniProtKB-KW"/>
</dbReference>
<accession>J3JR33</accession>
<organism evidence="13">
    <name type="scientific">Sinonovacula constricta</name>
    <name type="common">Razor clam</name>
    <dbReference type="NCBI Taxonomy" id="98310"/>
    <lineage>
        <taxon>Eukaryota</taxon>
        <taxon>Metazoa</taxon>
        <taxon>Spiralia</taxon>
        <taxon>Lophotrochozoa</taxon>
        <taxon>Mollusca</taxon>
        <taxon>Bivalvia</taxon>
        <taxon>Autobranchia</taxon>
        <taxon>Heteroconchia</taxon>
        <taxon>Euheterodonta</taxon>
        <taxon>Imparidentia</taxon>
        <taxon>Neoheterodontei</taxon>
        <taxon>Cardiida</taxon>
        <taxon>Tellinoidea</taxon>
        <taxon>Solecurtidae</taxon>
        <taxon>Sinonovacula</taxon>
    </lineage>
</organism>
<evidence type="ECO:0000256" key="9">
    <source>
        <dbReference type="ARBA" id="ARBA00023136"/>
    </source>
</evidence>
<gene>
    <name evidence="13" type="primary">atp6</name>
</gene>
<dbReference type="Gene3D" id="1.20.120.220">
    <property type="entry name" value="ATP synthase, F0 complex, subunit A"/>
    <property type="match status" value="1"/>
</dbReference>
<dbReference type="InterPro" id="IPR035908">
    <property type="entry name" value="F0_ATP_A_sf"/>
</dbReference>
<evidence type="ECO:0000256" key="5">
    <source>
        <dbReference type="ARBA" id="ARBA00022692"/>
    </source>
</evidence>
<keyword evidence="7 12" id="KW-1133">Transmembrane helix</keyword>
<dbReference type="GO" id="GO:0046933">
    <property type="term" value="F:proton-transporting ATP synthase activity, rotational mechanism"/>
    <property type="evidence" value="ECO:0007669"/>
    <property type="project" value="TreeGrafter"/>
</dbReference>
<evidence type="ECO:0000313" key="13">
    <source>
        <dbReference type="EMBL" id="AEV94320.1"/>
    </source>
</evidence>
<evidence type="ECO:0000256" key="12">
    <source>
        <dbReference type="SAM" id="Phobius"/>
    </source>
</evidence>
<dbReference type="Pfam" id="PF00119">
    <property type="entry name" value="ATP-synt_A"/>
    <property type="match status" value="1"/>
</dbReference>
<keyword evidence="4" id="KW-0138">CF(0)</keyword>
<keyword evidence="13" id="KW-0496">Mitochondrion</keyword>
<protein>
    <recommendedName>
        <fullName evidence="11">ATP synthase subunit a</fullName>
    </recommendedName>
</protein>
<feature type="transmembrane region" description="Helical" evidence="12">
    <location>
        <begin position="21"/>
        <end position="45"/>
    </location>
</feature>
<dbReference type="GO" id="GO:0005743">
    <property type="term" value="C:mitochondrial inner membrane"/>
    <property type="evidence" value="ECO:0007669"/>
    <property type="project" value="UniProtKB-SubCell"/>
</dbReference>
<evidence type="ECO:0000256" key="4">
    <source>
        <dbReference type="ARBA" id="ARBA00022547"/>
    </source>
</evidence>
<comment type="subcellular location">
    <subcellularLocation>
        <location evidence="1">Membrane</location>
        <topology evidence="1">Multi-pass membrane protein</topology>
    </subcellularLocation>
    <subcellularLocation>
        <location evidence="11">Mitochondrion inner membrane</location>
        <topology evidence="11">Multi-pass membrane protein</topology>
    </subcellularLocation>
</comment>
<dbReference type="CDD" id="cd00310">
    <property type="entry name" value="ATP-synt_Fo_a_6"/>
    <property type="match status" value="1"/>
</dbReference>
<dbReference type="InterPro" id="IPR000568">
    <property type="entry name" value="ATP_synth_F0_asu"/>
</dbReference>
<evidence type="ECO:0000256" key="3">
    <source>
        <dbReference type="ARBA" id="ARBA00022448"/>
    </source>
</evidence>
<dbReference type="PANTHER" id="PTHR11410">
    <property type="entry name" value="ATP SYNTHASE SUBUNIT A"/>
    <property type="match status" value="1"/>
</dbReference>
<feature type="transmembrane region" description="Helical" evidence="12">
    <location>
        <begin position="201"/>
        <end position="226"/>
    </location>
</feature>
<evidence type="ECO:0000256" key="8">
    <source>
        <dbReference type="ARBA" id="ARBA00023065"/>
    </source>
</evidence>
<evidence type="ECO:0000256" key="7">
    <source>
        <dbReference type="ARBA" id="ARBA00022989"/>
    </source>
</evidence>
<dbReference type="SUPFAM" id="SSF81336">
    <property type="entry name" value="F1F0 ATP synthase subunit A"/>
    <property type="match status" value="1"/>
</dbReference>
<keyword evidence="10" id="KW-0066">ATP synthesis</keyword>
<dbReference type="PRINTS" id="PR00123">
    <property type="entry name" value="ATPASEA"/>
</dbReference>
<feature type="transmembrane region" description="Helical" evidence="12">
    <location>
        <begin position="145"/>
        <end position="169"/>
    </location>
</feature>
<reference evidence="13" key="1">
    <citation type="submission" date="2011-07" db="EMBL/GenBank/DDBJ databases">
        <title>The complete mitochondrial genomes of six heterodont bivalves (Tellinoidea and Solenoidea): extensive gene rearrangements and phylogenetic implications.</title>
        <authorList>
            <person name="Yuan Y."/>
            <person name="Li Q."/>
        </authorList>
    </citation>
    <scope>NUCLEOTIDE SEQUENCE</scope>
</reference>
<dbReference type="AlphaFoldDB" id="J3JR33"/>
<keyword evidence="8" id="KW-0406">Ion transport</keyword>
<keyword evidence="6" id="KW-0375">Hydrogen ion transport</keyword>
<evidence type="ECO:0000256" key="10">
    <source>
        <dbReference type="ARBA" id="ARBA00023310"/>
    </source>
</evidence>
<keyword evidence="5 12" id="KW-0812">Transmembrane</keyword>